<sequence>MKSRTAKTVVIREEKHVDSIQARLKYFVIPPATLLAPQVKALSTWVRREATIIRREQLDRAFFAISHGFDYEREPEQDDDTTEGAKVRKGK</sequence>
<organism evidence="1 2">
    <name type="scientific">Pelagibius litoralis</name>
    <dbReference type="NCBI Taxonomy" id="374515"/>
    <lineage>
        <taxon>Bacteria</taxon>
        <taxon>Pseudomonadati</taxon>
        <taxon>Pseudomonadota</taxon>
        <taxon>Alphaproteobacteria</taxon>
        <taxon>Rhodospirillales</taxon>
        <taxon>Rhodovibrionaceae</taxon>
        <taxon>Pelagibius</taxon>
    </lineage>
</organism>
<reference evidence="1" key="1">
    <citation type="submission" date="2020-03" db="EMBL/GenBank/DDBJ databases">
        <title>Genome of Pelagibius litoralis DSM 21314T.</title>
        <authorList>
            <person name="Wang G."/>
        </authorList>
    </citation>
    <scope>NUCLEOTIDE SEQUENCE</scope>
    <source>
        <strain evidence="1">DSM 21314</strain>
    </source>
</reference>
<evidence type="ECO:0000313" key="2">
    <source>
        <dbReference type="Proteomes" id="UP000761264"/>
    </source>
</evidence>
<evidence type="ECO:0000313" key="1">
    <source>
        <dbReference type="EMBL" id="NIA71391.1"/>
    </source>
</evidence>
<accession>A0A967F1V6</accession>
<dbReference type="Proteomes" id="UP000761264">
    <property type="component" value="Unassembled WGS sequence"/>
</dbReference>
<dbReference type="AlphaFoldDB" id="A0A967F1V6"/>
<protein>
    <submittedName>
        <fullName evidence="1">Uncharacterized protein</fullName>
    </submittedName>
</protein>
<keyword evidence="2" id="KW-1185">Reference proteome</keyword>
<dbReference type="RefSeq" id="WP_167228966.1">
    <property type="nucleotide sequence ID" value="NZ_JAAQPH010000021.1"/>
</dbReference>
<gene>
    <name evidence="1" type="ORF">HBA54_22605</name>
</gene>
<comment type="caution">
    <text evidence="1">The sequence shown here is derived from an EMBL/GenBank/DDBJ whole genome shotgun (WGS) entry which is preliminary data.</text>
</comment>
<name>A0A967F1V6_9PROT</name>
<dbReference type="EMBL" id="JAAQPH010000021">
    <property type="protein sequence ID" value="NIA71391.1"/>
    <property type="molecule type" value="Genomic_DNA"/>
</dbReference>
<proteinExistence type="predicted"/>